<reference evidence="1" key="1">
    <citation type="journal article" date="2006" name="Nature">
        <title>Deciphering the evolution and metabolism of an anammox bacterium from a community genome.</title>
        <authorList>
            <person name="Strous M."/>
            <person name="Pelletier E."/>
            <person name="Mangenot S."/>
            <person name="Rattei T."/>
            <person name="Lehner A."/>
            <person name="Taylor M.W."/>
            <person name="Horn M."/>
            <person name="Daims H."/>
            <person name="Bartol-Mavel D."/>
            <person name="Wincker P."/>
            <person name="Barbe V."/>
            <person name="Fonknechten N."/>
            <person name="Vallenet D."/>
            <person name="Segurens B."/>
            <person name="Schenowitz-Truong C."/>
            <person name="Medigue C."/>
            <person name="Collingro A."/>
            <person name="Snel B."/>
            <person name="Dutilh B.E."/>
            <person name="OpDenCamp H.J.M."/>
            <person name="vanDerDrift C."/>
            <person name="Cirpus I."/>
            <person name="vanDePas-Schoonen K.T."/>
            <person name="Harhangi H.R."/>
            <person name="vanNiftrik L."/>
            <person name="Schmid M."/>
            <person name="Keltjens J."/>
            <person name="vanDeVossenberg J."/>
            <person name="Kartal B."/>
            <person name="Meier H."/>
            <person name="Frishman D."/>
            <person name="Huynen M.A."/>
            <person name="Mewes H."/>
            <person name="Weissenbach J."/>
            <person name="Jetten M.S.M."/>
            <person name="Wagner M."/>
            <person name="LePaslier D."/>
        </authorList>
    </citation>
    <scope>NUCLEOTIDE SEQUENCE</scope>
</reference>
<accession>Q1Q1B1</accession>
<dbReference type="EMBL" id="CT573071">
    <property type="protein sequence ID" value="CAJ73794.1"/>
    <property type="molecule type" value="Genomic_DNA"/>
</dbReference>
<gene>
    <name evidence="1" type="ORF">kuste3039</name>
</gene>
<reference evidence="1" key="2">
    <citation type="submission" date="2006-01" db="EMBL/GenBank/DDBJ databases">
        <authorList>
            <person name="Genoscope"/>
        </authorList>
    </citation>
    <scope>NUCLEOTIDE SEQUENCE</scope>
</reference>
<sequence>MVSSQQSAVSSQQFSFLKKQKRSFQVCPAWERDRKTGKCFAPTVLQFPRIRVLHLGSGL</sequence>
<protein>
    <submittedName>
        <fullName evidence="1">Uncharacterized protein</fullName>
    </submittedName>
</protein>
<organism evidence="1">
    <name type="scientific">Kuenenia stuttgartiensis</name>
    <dbReference type="NCBI Taxonomy" id="174633"/>
    <lineage>
        <taxon>Bacteria</taxon>
        <taxon>Pseudomonadati</taxon>
        <taxon>Planctomycetota</taxon>
        <taxon>Candidatus Brocadiia</taxon>
        <taxon>Candidatus Brocadiales</taxon>
        <taxon>Candidatus Brocadiaceae</taxon>
        <taxon>Candidatus Kuenenia</taxon>
    </lineage>
</organism>
<evidence type="ECO:0000313" key="1">
    <source>
        <dbReference type="EMBL" id="CAJ73794.1"/>
    </source>
</evidence>
<dbReference type="AlphaFoldDB" id="Q1Q1B1"/>
<proteinExistence type="predicted"/>
<name>Q1Q1B1_KUEST</name>